<feature type="transmembrane region" description="Helical" evidence="1">
    <location>
        <begin position="103"/>
        <end position="121"/>
    </location>
</feature>
<dbReference type="InterPro" id="IPR031374">
    <property type="entry name" value="UPF0715"/>
</dbReference>
<dbReference type="Proteomes" id="UP001597383">
    <property type="component" value="Unassembled WGS sequence"/>
</dbReference>
<proteinExistence type="predicted"/>
<accession>A0ABW4VVZ4</accession>
<keyword evidence="1" id="KW-0812">Transmembrane</keyword>
<reference evidence="3" key="1">
    <citation type="journal article" date="2019" name="Int. J. Syst. Evol. Microbiol.">
        <title>The Global Catalogue of Microorganisms (GCM) 10K type strain sequencing project: providing services to taxonomists for standard genome sequencing and annotation.</title>
        <authorList>
            <consortium name="The Broad Institute Genomics Platform"/>
            <consortium name="The Broad Institute Genome Sequencing Center for Infectious Disease"/>
            <person name="Wu L."/>
            <person name="Ma J."/>
        </authorList>
    </citation>
    <scope>NUCLEOTIDE SEQUENCE [LARGE SCALE GENOMIC DNA]</scope>
    <source>
        <strain evidence="3">R28</strain>
    </source>
</reference>
<name>A0ABW4VVZ4_9BACI</name>
<keyword evidence="3" id="KW-1185">Reference proteome</keyword>
<feature type="transmembrane region" description="Helical" evidence="1">
    <location>
        <begin position="78"/>
        <end position="97"/>
    </location>
</feature>
<dbReference type="RefSeq" id="WP_377555879.1">
    <property type="nucleotide sequence ID" value="NZ_JBHUHQ010000011.1"/>
</dbReference>
<protein>
    <submittedName>
        <fullName evidence="2">UPF0715 family protein</fullName>
    </submittedName>
</protein>
<organism evidence="2 3">
    <name type="scientific">Ornithinibacillus salinisoli</name>
    <dbReference type="NCBI Taxonomy" id="1848459"/>
    <lineage>
        <taxon>Bacteria</taxon>
        <taxon>Bacillati</taxon>
        <taxon>Bacillota</taxon>
        <taxon>Bacilli</taxon>
        <taxon>Bacillales</taxon>
        <taxon>Bacillaceae</taxon>
        <taxon>Ornithinibacillus</taxon>
    </lineage>
</organism>
<evidence type="ECO:0000256" key="1">
    <source>
        <dbReference type="SAM" id="Phobius"/>
    </source>
</evidence>
<evidence type="ECO:0000313" key="3">
    <source>
        <dbReference type="Proteomes" id="UP001597383"/>
    </source>
</evidence>
<keyword evidence="1" id="KW-1133">Transmembrane helix</keyword>
<keyword evidence="1" id="KW-0472">Membrane</keyword>
<sequence length="131" mass="14775">MNVKSKIRIDSNMVSRSLLCSICAALTLSIITTIATTNFHYIAIIVFAIFYFIFYALFATPIQFKLNQNPKKYHIINFIVYAIGAFIASAIAIIVLFGENPLISIGFYITAMLAALVFWVFDSIFLQTTKR</sequence>
<feature type="transmembrane region" description="Helical" evidence="1">
    <location>
        <begin position="39"/>
        <end position="58"/>
    </location>
</feature>
<dbReference type="EMBL" id="JBHUHQ010000011">
    <property type="protein sequence ID" value="MFD2043824.1"/>
    <property type="molecule type" value="Genomic_DNA"/>
</dbReference>
<gene>
    <name evidence="2" type="ORF">ACFSJF_06040</name>
</gene>
<comment type="caution">
    <text evidence="2">The sequence shown here is derived from an EMBL/GenBank/DDBJ whole genome shotgun (WGS) entry which is preliminary data.</text>
</comment>
<dbReference type="Pfam" id="PF17094">
    <property type="entry name" value="UPF0715"/>
    <property type="match status" value="1"/>
</dbReference>
<evidence type="ECO:0000313" key="2">
    <source>
        <dbReference type="EMBL" id="MFD2043824.1"/>
    </source>
</evidence>